<accession>A0A1H2ZKG7</accession>
<name>A0A1H2ZKG7_9PSEU</name>
<keyword evidence="4" id="KW-1185">Reference proteome</keyword>
<evidence type="ECO:0000313" key="3">
    <source>
        <dbReference type="EMBL" id="SDX17900.1"/>
    </source>
</evidence>
<organism evidence="3 4">
    <name type="scientific">Saccharopolyspora shandongensis</name>
    <dbReference type="NCBI Taxonomy" id="418495"/>
    <lineage>
        <taxon>Bacteria</taxon>
        <taxon>Bacillati</taxon>
        <taxon>Actinomycetota</taxon>
        <taxon>Actinomycetes</taxon>
        <taxon>Pseudonocardiales</taxon>
        <taxon>Pseudonocardiaceae</taxon>
        <taxon>Saccharopolyspora</taxon>
    </lineage>
</organism>
<reference evidence="4" key="1">
    <citation type="submission" date="2016-10" db="EMBL/GenBank/DDBJ databases">
        <authorList>
            <person name="Varghese N."/>
            <person name="Submissions S."/>
        </authorList>
    </citation>
    <scope>NUCLEOTIDE SEQUENCE [LARGE SCALE GENOMIC DNA]</scope>
    <source>
        <strain evidence="4">CGMCC 4.3530</strain>
    </source>
</reference>
<dbReference type="EMBL" id="FNOK01000008">
    <property type="protein sequence ID" value="SDX17900.1"/>
    <property type="molecule type" value="Genomic_DNA"/>
</dbReference>
<protein>
    <submittedName>
        <fullName evidence="3">Transglycosylase SLT domain-containing protein</fullName>
    </submittedName>
</protein>
<dbReference type="RefSeq" id="WP_093264575.1">
    <property type="nucleotide sequence ID" value="NZ_FNOK01000008.1"/>
</dbReference>
<dbReference type="Proteomes" id="UP000199529">
    <property type="component" value="Unassembled WGS sequence"/>
</dbReference>
<dbReference type="STRING" id="418495.SAMN05216215_100890"/>
<sequence>MPTLTDQQIAEHAANAGFTGEDLRIAVAVALAESRGNPGAIGDVSLQNEVYGPSVGLWQIRSVNPGHGNAFDQRHRNEAANADPATNARNAYAIQQAHGWDQWSTYTGGQYREFLGRARDAVRQGRAQNSASSGASASNPGGFRAEVPKFFDAVAKLVEGTRNPLLNTSQALRHGAASQNAFGRVQASAAAAGAHRSNITSSCEATSKALDRDQKFRDDLDWAARMIRQHDERATRAQQAQRALLDDITPPTLAT</sequence>
<dbReference type="OrthoDB" id="140937at2"/>
<evidence type="ECO:0000313" key="4">
    <source>
        <dbReference type="Proteomes" id="UP000199529"/>
    </source>
</evidence>
<proteinExistence type="predicted"/>
<dbReference type="AlphaFoldDB" id="A0A1H2ZKG7"/>
<dbReference type="InterPro" id="IPR023346">
    <property type="entry name" value="Lysozyme-like_dom_sf"/>
</dbReference>
<dbReference type="Pfam" id="PF18896">
    <property type="entry name" value="SLT_3"/>
    <property type="match status" value="1"/>
</dbReference>
<evidence type="ECO:0000256" key="1">
    <source>
        <dbReference type="SAM" id="MobiDB-lite"/>
    </source>
</evidence>
<gene>
    <name evidence="3" type="ORF">SAMN05216215_100890</name>
</gene>
<dbReference type="SUPFAM" id="SSF53955">
    <property type="entry name" value="Lysozyme-like"/>
    <property type="match status" value="1"/>
</dbReference>
<feature type="region of interest" description="Disordered" evidence="1">
    <location>
        <begin position="122"/>
        <end position="142"/>
    </location>
</feature>
<dbReference type="InterPro" id="IPR043992">
    <property type="entry name" value="SLT_3"/>
</dbReference>
<feature type="compositionally biased region" description="Low complexity" evidence="1">
    <location>
        <begin position="124"/>
        <end position="142"/>
    </location>
</feature>
<feature type="domain" description="Transglycosylase SLT" evidence="2">
    <location>
        <begin position="11"/>
        <end position="105"/>
    </location>
</feature>
<evidence type="ECO:0000259" key="2">
    <source>
        <dbReference type="Pfam" id="PF18896"/>
    </source>
</evidence>